<evidence type="ECO:0000313" key="3">
    <source>
        <dbReference type="Proteomes" id="UP000078546"/>
    </source>
</evidence>
<gene>
    <name evidence="2" type="ORF">POVCU1_005330</name>
    <name evidence="1" type="ORF">POVCU2_0005950</name>
</gene>
<evidence type="ECO:0000313" key="1">
    <source>
        <dbReference type="EMBL" id="SBS80556.1"/>
    </source>
</evidence>
<accession>A0A1A8VMN3</accession>
<proteinExistence type="predicted"/>
<reference evidence="1" key="2">
    <citation type="submission" date="2016-05" db="EMBL/GenBank/DDBJ databases">
        <authorList>
            <person name="Lavstsen T."/>
            <person name="Jespersen J.S."/>
        </authorList>
    </citation>
    <scope>NUCLEOTIDE SEQUENCE [LARGE SCALE GENOMIC DNA]</scope>
</reference>
<dbReference type="Proteomes" id="UP000078546">
    <property type="component" value="Unassembled WGS sequence"/>
</dbReference>
<protein>
    <submittedName>
        <fullName evidence="1">Uncharacterized protein</fullName>
    </submittedName>
</protein>
<dbReference type="EMBL" id="FLQU01000084">
    <property type="protein sequence ID" value="SBS80556.1"/>
    <property type="molecule type" value="Genomic_DNA"/>
</dbReference>
<reference evidence="3 4" key="1">
    <citation type="submission" date="2016-05" db="EMBL/GenBank/DDBJ databases">
        <authorList>
            <person name="Naeem Raeece"/>
        </authorList>
    </citation>
    <scope>NUCLEOTIDE SEQUENCE [LARGE SCALE GENOMIC DNA]</scope>
</reference>
<dbReference type="Proteomes" id="UP000078560">
    <property type="component" value="Unassembled WGS sequence"/>
</dbReference>
<evidence type="ECO:0000313" key="4">
    <source>
        <dbReference type="Proteomes" id="UP000078560"/>
    </source>
</evidence>
<organism evidence="1 4">
    <name type="scientific">Plasmodium ovale curtisi</name>
    <dbReference type="NCBI Taxonomy" id="864141"/>
    <lineage>
        <taxon>Eukaryota</taxon>
        <taxon>Sar</taxon>
        <taxon>Alveolata</taxon>
        <taxon>Apicomplexa</taxon>
        <taxon>Aconoidasida</taxon>
        <taxon>Haemosporida</taxon>
        <taxon>Plasmodiidae</taxon>
        <taxon>Plasmodium</taxon>
        <taxon>Plasmodium (Plasmodium)</taxon>
    </lineage>
</organism>
<sequence length="185" mass="21448">MEEKSGSVKLEYQTDESNWRRKMESHVLQGSRVFSKRSSFYLSADAQSTFYYICKFLMGILHFSLMDVTSRRFYCEHIDFAYVHSSEGICDKRSQPGKVDIQKGENERLKNDDTNVCNASCVITMRRHNVSSQYGIIMCHQNKLSHCAFARHPFASLHFSVLCCQMENGRMGEENPQDLKKYEGI</sequence>
<evidence type="ECO:0000313" key="2">
    <source>
        <dbReference type="EMBL" id="SBS81339.1"/>
    </source>
</evidence>
<name>A0A1A8VMN3_PLAOA</name>
<dbReference type="AlphaFoldDB" id="A0A1A8VMN3"/>
<dbReference type="EMBL" id="FLQV01000100">
    <property type="protein sequence ID" value="SBS81339.1"/>
    <property type="molecule type" value="Genomic_DNA"/>
</dbReference>